<evidence type="ECO:0000313" key="5">
    <source>
        <dbReference type="EMBL" id="QKY89069.1"/>
    </source>
</evidence>
<evidence type="ECO:0000256" key="1">
    <source>
        <dbReference type="ARBA" id="ARBA00023125"/>
    </source>
</evidence>
<organism evidence="5">
    <name type="scientific">Calonectria pauciramosa</name>
    <dbReference type="NCBI Taxonomy" id="75811"/>
    <lineage>
        <taxon>Eukaryota</taxon>
        <taxon>Fungi</taxon>
        <taxon>Dikarya</taxon>
        <taxon>Ascomycota</taxon>
        <taxon>Pezizomycotina</taxon>
        <taxon>Sordariomycetes</taxon>
        <taxon>Hypocreomycetidae</taxon>
        <taxon>Hypocreales</taxon>
        <taxon>Nectriaceae</taxon>
        <taxon>Calonectria</taxon>
        <taxon>Calonectria candelabrum species complex</taxon>
    </lineage>
</organism>
<keyword evidence="3" id="KW-0539">Nucleus</keyword>
<dbReference type="GO" id="GO:0030154">
    <property type="term" value="P:cell differentiation"/>
    <property type="evidence" value="ECO:0007669"/>
    <property type="project" value="TreeGrafter"/>
</dbReference>
<keyword evidence="2" id="KW-0804">Transcription</keyword>
<dbReference type="PANTHER" id="PTHR10270:SF161">
    <property type="entry name" value="SEX-DETERMINING REGION Y PROTEIN"/>
    <property type="match status" value="1"/>
</dbReference>
<evidence type="ECO:0000256" key="3">
    <source>
        <dbReference type="PROSITE-ProRule" id="PRU00267"/>
    </source>
</evidence>
<dbReference type="Gene3D" id="1.10.30.10">
    <property type="entry name" value="High mobility group box domain"/>
    <property type="match status" value="1"/>
</dbReference>
<dbReference type="CDD" id="cd01389">
    <property type="entry name" value="HMG-box_ROX1-like"/>
    <property type="match status" value="1"/>
</dbReference>
<dbReference type="EMBL" id="MT559511">
    <property type="protein sequence ID" value="QKY89069.1"/>
    <property type="molecule type" value="Genomic_DNA"/>
</dbReference>
<dbReference type="SMART" id="SM00398">
    <property type="entry name" value="HMG"/>
    <property type="match status" value="1"/>
</dbReference>
<dbReference type="GO" id="GO:0000978">
    <property type="term" value="F:RNA polymerase II cis-regulatory region sequence-specific DNA binding"/>
    <property type="evidence" value="ECO:0007669"/>
    <property type="project" value="TreeGrafter"/>
</dbReference>
<gene>
    <name evidence="5" type="primary">MAT1-1-3</name>
</gene>
<evidence type="ECO:0000256" key="2">
    <source>
        <dbReference type="ARBA" id="ARBA00023163"/>
    </source>
</evidence>
<dbReference type="Pfam" id="PF00505">
    <property type="entry name" value="HMG_box"/>
    <property type="match status" value="1"/>
</dbReference>
<feature type="DNA-binding region" description="HMG box" evidence="3">
    <location>
        <begin position="118"/>
        <end position="186"/>
    </location>
</feature>
<dbReference type="AlphaFoldDB" id="A0A7S5WT34"/>
<sequence>MRNRADMPQAQPEPPLDHPLTFVVCGRLGDVQVFLPETFDIRFVRTLSENLSRQVNQPVKVFHDWNLQKYRLCPLSLDVVSNPTIYGNFCFESDMSSQPLPNTIPVPQDIDNETQPRIPRPKNKWILYRQSKSAEVIRLNPGVTATEISRVVSEWWKNETPEIKAYWQAMAEEEERQHKILYPDYKYTTKRSPTKSDST</sequence>
<proteinExistence type="predicted"/>
<feature type="domain" description="HMG box" evidence="4">
    <location>
        <begin position="118"/>
        <end position="186"/>
    </location>
</feature>
<dbReference type="PANTHER" id="PTHR10270">
    <property type="entry name" value="SOX TRANSCRIPTION FACTOR"/>
    <property type="match status" value="1"/>
</dbReference>
<dbReference type="InterPro" id="IPR009071">
    <property type="entry name" value="HMG_box_dom"/>
</dbReference>
<evidence type="ECO:0000259" key="4">
    <source>
        <dbReference type="PROSITE" id="PS50118"/>
    </source>
</evidence>
<dbReference type="InterPro" id="IPR036910">
    <property type="entry name" value="HMG_box_dom_sf"/>
</dbReference>
<dbReference type="PROSITE" id="PS50118">
    <property type="entry name" value="HMG_BOX_2"/>
    <property type="match status" value="1"/>
</dbReference>
<dbReference type="SUPFAM" id="SSF47095">
    <property type="entry name" value="HMG-box"/>
    <property type="match status" value="1"/>
</dbReference>
<keyword evidence="1 3" id="KW-0238">DNA-binding</keyword>
<accession>A0A7S5WT34</accession>
<dbReference type="GO" id="GO:0001228">
    <property type="term" value="F:DNA-binding transcription activator activity, RNA polymerase II-specific"/>
    <property type="evidence" value="ECO:0007669"/>
    <property type="project" value="TreeGrafter"/>
</dbReference>
<protein>
    <submittedName>
        <fullName evidence="5">Mating type protein 1-1-3</fullName>
    </submittedName>
</protein>
<reference evidence="5" key="1">
    <citation type="journal article" date="2020" name="Persoonia">
        <title>Mating genes in Calonectria and evidence for a heterothallic ancestral state.</title>
        <authorList>
            <person name="Li J.Q."/>
            <person name="Wingfield B.D."/>
            <person name="Wingfield M.J."/>
            <person name="Barnes I."/>
            <person name="Fourie A."/>
            <person name="Crous P.W."/>
            <person name="Chen S.F."/>
        </authorList>
    </citation>
    <scope>NUCLEOTIDE SEQUENCE</scope>
    <source>
        <strain evidence="5">CMW 7592</strain>
    </source>
</reference>
<name>A0A7S5WT34_9HYPO</name>
<dbReference type="GO" id="GO:0005634">
    <property type="term" value="C:nucleus"/>
    <property type="evidence" value="ECO:0007669"/>
    <property type="project" value="UniProtKB-UniRule"/>
</dbReference>
<dbReference type="InterPro" id="IPR050140">
    <property type="entry name" value="SRY-related_HMG-box_TF-like"/>
</dbReference>